<dbReference type="Gene3D" id="1.10.490.10">
    <property type="entry name" value="Globins"/>
    <property type="match status" value="2"/>
</dbReference>
<comment type="caution">
    <text evidence="7">The sequence shown here is derived from an EMBL/GenBank/DDBJ whole genome shotgun (WGS) entry which is preliminary data.</text>
</comment>
<feature type="compositionally biased region" description="Basic and acidic residues" evidence="5">
    <location>
        <begin position="518"/>
        <end position="527"/>
    </location>
</feature>
<organism evidence="7 8">
    <name type="scientific">Chlamydomonas schloesseri</name>
    <dbReference type="NCBI Taxonomy" id="2026947"/>
    <lineage>
        <taxon>Eukaryota</taxon>
        <taxon>Viridiplantae</taxon>
        <taxon>Chlorophyta</taxon>
        <taxon>core chlorophytes</taxon>
        <taxon>Chlorophyceae</taxon>
        <taxon>CS clade</taxon>
        <taxon>Chlamydomonadales</taxon>
        <taxon>Chlamydomonadaceae</taxon>
        <taxon>Chlamydomonas</taxon>
    </lineage>
</organism>
<keyword evidence="3" id="KW-0378">Hydrolase</keyword>
<protein>
    <recommendedName>
        <fullName evidence="6">DAPG hydrolase PhiG domain-containing protein</fullName>
    </recommendedName>
</protein>
<feature type="compositionally biased region" description="Polar residues" evidence="5">
    <location>
        <begin position="134"/>
        <end position="147"/>
    </location>
</feature>
<comment type="cofactor">
    <cofactor evidence="1">
        <name>Zn(2+)</name>
        <dbReference type="ChEBI" id="CHEBI:29105"/>
    </cofactor>
</comment>
<dbReference type="GO" id="GO:0016787">
    <property type="term" value="F:hydrolase activity"/>
    <property type="evidence" value="ECO:0007669"/>
    <property type="project" value="UniProtKB-KW"/>
</dbReference>
<keyword evidence="2" id="KW-0479">Metal-binding</keyword>
<keyword evidence="4" id="KW-0862">Zinc</keyword>
<dbReference type="InterPro" id="IPR012292">
    <property type="entry name" value="Globin/Proto"/>
</dbReference>
<evidence type="ECO:0000313" key="7">
    <source>
        <dbReference type="EMBL" id="KAG2451715.1"/>
    </source>
</evidence>
<proteinExistence type="predicted"/>
<feature type="compositionally biased region" description="Low complexity" evidence="5">
    <location>
        <begin position="109"/>
        <end position="132"/>
    </location>
</feature>
<feature type="region of interest" description="Disordered" evidence="5">
    <location>
        <begin position="467"/>
        <end position="487"/>
    </location>
</feature>
<evidence type="ECO:0000256" key="5">
    <source>
        <dbReference type="SAM" id="MobiDB-lite"/>
    </source>
</evidence>
<evidence type="ECO:0000256" key="2">
    <source>
        <dbReference type="ARBA" id="ARBA00022723"/>
    </source>
</evidence>
<dbReference type="GO" id="GO:0019825">
    <property type="term" value="F:oxygen binding"/>
    <property type="evidence" value="ECO:0007669"/>
    <property type="project" value="InterPro"/>
</dbReference>
<evidence type="ECO:0000259" key="6">
    <source>
        <dbReference type="Pfam" id="PF18089"/>
    </source>
</evidence>
<dbReference type="GO" id="GO:0020037">
    <property type="term" value="F:heme binding"/>
    <property type="evidence" value="ECO:0007669"/>
    <property type="project" value="InterPro"/>
</dbReference>
<evidence type="ECO:0000256" key="1">
    <source>
        <dbReference type="ARBA" id="ARBA00001947"/>
    </source>
</evidence>
<feature type="region of interest" description="Disordered" evidence="5">
    <location>
        <begin position="332"/>
        <end position="385"/>
    </location>
</feature>
<dbReference type="AlphaFoldDB" id="A0A836B9V6"/>
<keyword evidence="8" id="KW-1185">Reference proteome</keyword>
<sequence length="653" mass="70299">MAVGSPATLKSTCHETLLTKIGGNDVLKQVAERWYDKLKHDERLIAFLADQDTIHLRARLSAYLANLFGQKPDPIAAALHKQATSHALQQQRSSALGLQHQPTSSGLVLHPSHPSYHAPSHAPSHALSHAHLQPSRSLHHQATSSRHTGGGAGRCHHLRRVHMRLIQQMGFGPADFDAGMAHFRASLQELGVPEWLVDEVMPKLEELKPFIFDDPDAPPPEEQQEDTEMPERPAARIGSSTGLLGVTLAPMQAAPAPLSSLDVRPVLLQRLRAGVVPVLLPLLLPLLLRGLGRSQGLQPAFEVTSLPPLPAAATAASAPAAATPGTSFKATAKAARLGGSGSENGRAGAGDGKGQSGASVRRTHASDNTTSPARSPVPVPLGSIPCLRTRPPPELQWPVMHMRCAADGVVQVTDELDEHGALHRTLLHRPLRGVNSSHLAWWFGAALPSTLYYRGRAWDAYKLWHPDPRPPQSPTEAPRTGPSDIADGRVPAIHIVERFRTPAFNVSSGSSSNTTGFNDDRTTDSGKDGSSSNSSSSNGPPLPPEYPLDMTLVLNDTQSNMHRLLYYMGPTVMQELAHTWEDSPEGLLITSRFILGGRNPSAAVFNEAARAAAFPPSRLEAWLAHCVEEFGNLPYFLPDVYDTQEAMVSLKAG</sequence>
<feature type="compositionally biased region" description="Polar residues" evidence="5">
    <location>
        <begin position="82"/>
        <end position="106"/>
    </location>
</feature>
<evidence type="ECO:0000313" key="8">
    <source>
        <dbReference type="Proteomes" id="UP000613740"/>
    </source>
</evidence>
<feature type="domain" description="DAPG hydrolase PhiG" evidence="6">
    <location>
        <begin position="572"/>
        <end position="641"/>
    </location>
</feature>
<feature type="compositionally biased region" description="Low complexity" evidence="5">
    <location>
        <begin position="504"/>
        <end position="517"/>
    </location>
</feature>
<dbReference type="SUPFAM" id="SSF46458">
    <property type="entry name" value="Globin-like"/>
    <property type="match status" value="2"/>
</dbReference>
<reference evidence="7" key="1">
    <citation type="journal article" date="2020" name="bioRxiv">
        <title>Comparative genomics of Chlamydomonas.</title>
        <authorList>
            <person name="Craig R.J."/>
            <person name="Hasan A.R."/>
            <person name="Ness R.W."/>
            <person name="Keightley P.D."/>
        </authorList>
    </citation>
    <scope>NUCLEOTIDE SEQUENCE</scope>
    <source>
        <strain evidence="7">CCAP 11/173</strain>
    </source>
</reference>
<dbReference type="EMBL" id="JAEHOD010000007">
    <property type="protein sequence ID" value="KAG2451715.1"/>
    <property type="molecule type" value="Genomic_DNA"/>
</dbReference>
<dbReference type="Proteomes" id="UP000613740">
    <property type="component" value="Unassembled WGS sequence"/>
</dbReference>
<dbReference type="Pfam" id="PF18089">
    <property type="entry name" value="DAPG_hydrolase"/>
    <property type="match status" value="1"/>
</dbReference>
<evidence type="ECO:0000256" key="3">
    <source>
        <dbReference type="ARBA" id="ARBA00022801"/>
    </source>
</evidence>
<feature type="region of interest" description="Disordered" evidence="5">
    <location>
        <begin position="504"/>
        <end position="548"/>
    </location>
</feature>
<dbReference type="InterPro" id="IPR041526">
    <property type="entry name" value="DAPG_hydrolase"/>
</dbReference>
<dbReference type="OrthoDB" id="545142at2759"/>
<feature type="region of interest" description="Disordered" evidence="5">
    <location>
        <begin position="80"/>
        <end position="154"/>
    </location>
</feature>
<dbReference type="InterPro" id="IPR009050">
    <property type="entry name" value="Globin-like_sf"/>
</dbReference>
<accession>A0A836B9V6</accession>
<dbReference type="GO" id="GO:0046872">
    <property type="term" value="F:metal ion binding"/>
    <property type="evidence" value="ECO:0007669"/>
    <property type="project" value="UniProtKB-KW"/>
</dbReference>
<feature type="compositionally biased region" description="Gly residues" evidence="5">
    <location>
        <begin position="338"/>
        <end position="355"/>
    </location>
</feature>
<gene>
    <name evidence="7" type="ORF">HYH02_003495</name>
</gene>
<name>A0A836B9V6_9CHLO</name>
<evidence type="ECO:0000256" key="4">
    <source>
        <dbReference type="ARBA" id="ARBA00022833"/>
    </source>
</evidence>
<feature type="region of interest" description="Disordered" evidence="5">
    <location>
        <begin position="211"/>
        <end position="235"/>
    </location>
</feature>